<comment type="caution">
    <text evidence="1">The sequence shown here is derived from an EMBL/GenBank/DDBJ whole genome shotgun (WGS) entry which is preliminary data.</text>
</comment>
<dbReference type="AlphaFoldDB" id="A0A5B2VMM6"/>
<sequence>MKQTLILSLTLFSYLTCWGQTITEKLILTDKKDSFFLKNATHAFDKVGNYCFGVEKEGKAFFLTNKRKIEGLKDIRYTYDRDNDVSYTTSYTGGEEKGWYYKNTRAVDVYGPVDGKLEKSITSGTRGNIAMTTSYADTVCYYINGKLVSKNLKKELDQLDISNRDWCAFSENGNCIYYIKKDSLYQLFVNSRLIDKSLKGFYELHINDKGNYIYAEVRKPAGHDYQFFLHTPDTIMGPVRTAWESDLMINDGYYFSGDDNGAGYIVINNSLQKDVKDVSDITLFNKRNYLYRYKEGKDLQLNVSGKVYCYPEAAILLPNIGDKNEFAFYLLKDYYLYKVINGKQVAAPITKYGVRPTPIYISPRGQSIHSFITDDSIYLYRDNTLLFKPIVRDSGFYVESYEKFLPHIGWQHKARNGNVLLYVKYGTKGFWVFNGVFSKPMFPAREVSWGEKEKGEIVLGDFNDDRFFSIQKTGDSRYNINVNNRVYKELKGVSHIFEKSYFFNDKELIFYGVKGLSIYQFKLSL</sequence>
<accession>A0A5B2VMM6</accession>
<reference evidence="1 2" key="1">
    <citation type="submission" date="2019-09" db="EMBL/GenBank/DDBJ databases">
        <title>Chitinophaga ginsengihumi sp. nov., isolated from soil of ginseng rhizosphere.</title>
        <authorList>
            <person name="Lee J."/>
        </authorList>
    </citation>
    <scope>NUCLEOTIDE SEQUENCE [LARGE SCALE GENOMIC DNA]</scope>
    <source>
        <strain evidence="1 2">BN140078</strain>
    </source>
</reference>
<evidence type="ECO:0000313" key="1">
    <source>
        <dbReference type="EMBL" id="KAA2239537.1"/>
    </source>
</evidence>
<gene>
    <name evidence="1" type="ORF">F0L74_25390</name>
</gene>
<evidence type="ECO:0000313" key="2">
    <source>
        <dbReference type="Proteomes" id="UP000324611"/>
    </source>
</evidence>
<organism evidence="1 2">
    <name type="scientific">Chitinophaga agrisoli</name>
    <dbReference type="NCBI Taxonomy" id="2607653"/>
    <lineage>
        <taxon>Bacteria</taxon>
        <taxon>Pseudomonadati</taxon>
        <taxon>Bacteroidota</taxon>
        <taxon>Chitinophagia</taxon>
        <taxon>Chitinophagales</taxon>
        <taxon>Chitinophagaceae</taxon>
        <taxon>Chitinophaga</taxon>
    </lineage>
</organism>
<keyword evidence="2" id="KW-1185">Reference proteome</keyword>
<protein>
    <submittedName>
        <fullName evidence="1">Uncharacterized protein</fullName>
    </submittedName>
</protein>
<proteinExistence type="predicted"/>
<dbReference type="RefSeq" id="WP_149840716.1">
    <property type="nucleotide sequence ID" value="NZ_VUOC01000004.1"/>
</dbReference>
<dbReference type="EMBL" id="VUOC01000004">
    <property type="protein sequence ID" value="KAA2239537.1"/>
    <property type="molecule type" value="Genomic_DNA"/>
</dbReference>
<dbReference type="Proteomes" id="UP000324611">
    <property type="component" value="Unassembled WGS sequence"/>
</dbReference>
<reference evidence="1 2" key="2">
    <citation type="submission" date="2019-09" db="EMBL/GenBank/DDBJ databases">
        <authorList>
            <person name="Jin C."/>
        </authorList>
    </citation>
    <scope>NUCLEOTIDE SEQUENCE [LARGE SCALE GENOMIC DNA]</scope>
    <source>
        <strain evidence="1 2">BN140078</strain>
    </source>
</reference>
<name>A0A5B2VMM6_9BACT</name>